<organism evidence="2 3">
    <name type="scientific">Batillaria attramentaria</name>
    <dbReference type="NCBI Taxonomy" id="370345"/>
    <lineage>
        <taxon>Eukaryota</taxon>
        <taxon>Metazoa</taxon>
        <taxon>Spiralia</taxon>
        <taxon>Lophotrochozoa</taxon>
        <taxon>Mollusca</taxon>
        <taxon>Gastropoda</taxon>
        <taxon>Caenogastropoda</taxon>
        <taxon>Sorbeoconcha</taxon>
        <taxon>Cerithioidea</taxon>
        <taxon>Batillariidae</taxon>
        <taxon>Batillaria</taxon>
    </lineage>
</organism>
<dbReference type="EMBL" id="JACVVK020000768">
    <property type="protein sequence ID" value="KAK7447799.1"/>
    <property type="molecule type" value="Genomic_DNA"/>
</dbReference>
<dbReference type="Proteomes" id="UP001519460">
    <property type="component" value="Unassembled WGS sequence"/>
</dbReference>
<reference evidence="2 3" key="1">
    <citation type="journal article" date="2023" name="Sci. Data">
        <title>Genome assembly of the Korean intertidal mud-creeper Batillaria attramentaria.</title>
        <authorList>
            <person name="Patra A.K."/>
            <person name="Ho P.T."/>
            <person name="Jun S."/>
            <person name="Lee S.J."/>
            <person name="Kim Y."/>
            <person name="Won Y.J."/>
        </authorList>
    </citation>
    <scope>NUCLEOTIDE SEQUENCE [LARGE SCALE GENOMIC DNA]</scope>
    <source>
        <strain evidence="2">Wonlab-2016</strain>
    </source>
</reference>
<comment type="caution">
    <text evidence="2">The sequence shown here is derived from an EMBL/GenBank/DDBJ whole genome shotgun (WGS) entry which is preliminary data.</text>
</comment>
<dbReference type="AlphaFoldDB" id="A0ABD0J131"/>
<name>A0ABD0J131_9CAEN</name>
<feature type="region of interest" description="Disordered" evidence="1">
    <location>
        <begin position="117"/>
        <end position="144"/>
    </location>
</feature>
<accession>A0ABD0J131</accession>
<gene>
    <name evidence="2" type="ORF">BaRGS_00040165</name>
</gene>
<protein>
    <submittedName>
        <fullName evidence="2">Uncharacterized protein</fullName>
    </submittedName>
</protein>
<evidence type="ECO:0000313" key="3">
    <source>
        <dbReference type="Proteomes" id="UP001519460"/>
    </source>
</evidence>
<evidence type="ECO:0000256" key="1">
    <source>
        <dbReference type="SAM" id="MobiDB-lite"/>
    </source>
</evidence>
<evidence type="ECO:0000313" key="2">
    <source>
        <dbReference type="EMBL" id="KAK7447799.1"/>
    </source>
</evidence>
<sequence>MTRTKPLVSQTPGGMMEEFSKMLTSALPKLVPSQGRDEPCTIQWNIGLKQAAAINKDVPRSAALCRADPVRHSPGQTNNPETTCIIIVPQAKPGDRDCYTAASAAKPGDRDCYTAASAAKPGDRDCYTAASAATEKRKTRNKRV</sequence>
<keyword evidence="3" id="KW-1185">Reference proteome</keyword>
<proteinExistence type="predicted"/>